<feature type="domain" description="Response regulatory" evidence="6">
    <location>
        <begin position="655"/>
        <end position="775"/>
    </location>
</feature>
<dbReference type="PANTHER" id="PTHR43102">
    <property type="entry name" value="SLR1143 PROTEIN"/>
    <property type="match status" value="1"/>
</dbReference>
<dbReference type="CDD" id="cd17546">
    <property type="entry name" value="REC_hyHK_CKI1_RcsC-like"/>
    <property type="match status" value="1"/>
</dbReference>
<proteinExistence type="predicted"/>
<dbReference type="PANTHER" id="PTHR43102:SF2">
    <property type="entry name" value="GAF DOMAIN-CONTAINING PROTEIN"/>
    <property type="match status" value="1"/>
</dbReference>
<dbReference type="AlphaFoldDB" id="A0A7S3P953"/>
<dbReference type="Gene3D" id="1.10.287.130">
    <property type="match status" value="1"/>
</dbReference>
<dbReference type="InterPro" id="IPR036097">
    <property type="entry name" value="HisK_dim/P_sf"/>
</dbReference>
<dbReference type="InterPro" id="IPR003594">
    <property type="entry name" value="HATPase_dom"/>
</dbReference>
<protein>
    <recommendedName>
        <fullName evidence="8">Response regulatory domain-containing protein</fullName>
    </recommendedName>
</protein>
<dbReference type="InterPro" id="IPR011006">
    <property type="entry name" value="CheY-like_superfamily"/>
</dbReference>
<dbReference type="Pfam" id="PF00512">
    <property type="entry name" value="HisKA"/>
    <property type="match status" value="1"/>
</dbReference>
<dbReference type="InterPro" id="IPR005467">
    <property type="entry name" value="His_kinase_dom"/>
</dbReference>
<evidence type="ECO:0000256" key="3">
    <source>
        <dbReference type="PROSITE-ProRule" id="PRU00169"/>
    </source>
</evidence>
<feature type="region of interest" description="Disordered" evidence="4">
    <location>
        <begin position="484"/>
        <end position="510"/>
    </location>
</feature>
<evidence type="ECO:0000256" key="1">
    <source>
        <dbReference type="ARBA" id="ARBA00022679"/>
    </source>
</evidence>
<evidence type="ECO:0000256" key="4">
    <source>
        <dbReference type="SAM" id="MobiDB-lite"/>
    </source>
</evidence>
<evidence type="ECO:0000256" key="2">
    <source>
        <dbReference type="ARBA" id="ARBA00022777"/>
    </source>
</evidence>
<dbReference type="SUPFAM" id="SSF47384">
    <property type="entry name" value="Homodimeric domain of signal transducing histidine kinase"/>
    <property type="match status" value="1"/>
</dbReference>
<dbReference type="SUPFAM" id="SSF55874">
    <property type="entry name" value="ATPase domain of HSP90 chaperone/DNA topoisomerase II/histidine kinase"/>
    <property type="match status" value="1"/>
</dbReference>
<accession>A0A7S3P953</accession>
<feature type="region of interest" description="Disordered" evidence="4">
    <location>
        <begin position="593"/>
        <end position="652"/>
    </location>
</feature>
<dbReference type="PROSITE" id="PS50110">
    <property type="entry name" value="RESPONSE_REGULATORY"/>
    <property type="match status" value="2"/>
</dbReference>
<feature type="domain" description="Histidine kinase" evidence="5">
    <location>
        <begin position="247"/>
        <end position="480"/>
    </location>
</feature>
<dbReference type="SUPFAM" id="SSF52172">
    <property type="entry name" value="CheY-like"/>
    <property type="match status" value="2"/>
</dbReference>
<evidence type="ECO:0000259" key="6">
    <source>
        <dbReference type="PROSITE" id="PS50110"/>
    </source>
</evidence>
<dbReference type="GO" id="GO:0000155">
    <property type="term" value="F:phosphorelay sensor kinase activity"/>
    <property type="evidence" value="ECO:0007669"/>
    <property type="project" value="InterPro"/>
</dbReference>
<dbReference type="InterPro" id="IPR036890">
    <property type="entry name" value="HATPase_C_sf"/>
</dbReference>
<dbReference type="Pfam" id="PF02518">
    <property type="entry name" value="HATPase_c"/>
    <property type="match status" value="1"/>
</dbReference>
<feature type="compositionally biased region" description="Acidic residues" evidence="4">
    <location>
        <begin position="28"/>
        <end position="38"/>
    </location>
</feature>
<dbReference type="SMART" id="SM00387">
    <property type="entry name" value="HATPase_c"/>
    <property type="match status" value="1"/>
</dbReference>
<feature type="region of interest" description="Disordered" evidence="4">
    <location>
        <begin position="27"/>
        <end position="48"/>
    </location>
</feature>
<keyword evidence="3" id="KW-0597">Phosphoprotein</keyword>
<keyword evidence="1" id="KW-0808">Transferase</keyword>
<feature type="modified residue" description="4-aspartylphosphate" evidence="3">
    <location>
        <position position="911"/>
    </location>
</feature>
<dbReference type="EMBL" id="HBIM01012016">
    <property type="protein sequence ID" value="CAE0412624.1"/>
    <property type="molecule type" value="Transcribed_RNA"/>
</dbReference>
<evidence type="ECO:0008006" key="8">
    <source>
        <dbReference type="Google" id="ProtNLM"/>
    </source>
</evidence>
<dbReference type="CDD" id="cd00082">
    <property type="entry name" value="HisKA"/>
    <property type="match status" value="1"/>
</dbReference>
<sequence>MSKSRSVVDFDSEDDLRKALMAVRLPDDSGDVTLEDSSEMPTDGEGNDMPLETENLDWVLPQIDHDTTEAQSMREELHRLQVLKNYLILDADREEVFERLTGLASRIYNVPIALISLVDLGRQWFLSNRGLGDVRETPRRHAFCAHAILNKHNILIVPNATLDFRFKDNPLVTGPPNIRFYAGAPLLSPEGYKLGTFCIIDDKPRPAGLSKDEQTSLRDLADMAVREMVDRRVKMRDQQNPAQLIAYTAHDLMTPLTGVQLSLSLLKDDEFVSRTLGEHQLELLTTAANCSDLMIRICQTAIDTLREECTPTVAPPSQEPGSVPITRMGELVKSLAMIMEPIPKTVPMVMSLDKDVPPVIVSDDLKLFRSALNLLSNAVDRTRLGVVWLRIFCKNEGTPQLVFECTDTGPDVPVEQYQYLFRPSQSLDGDVQLGLSSVGSLINSLDGEYGFSPLGMLTDGRREARRKHGSIFWFSIPLHEPENAGVDKGNDGSVSVLPSRRRMSRRKPGVAKAPIIPEFPRTDSGAFLSRVGSGMRRNNSGSFVGRSGSGSSVSSNGHRKFSVAMQDPFHASALRNSCFRDVFEISSSPSAATPGPHFGIAGHPPPAVPAPPPVSANGDEDDRKPAAVPDQATGADQDNQLNEIDDSKPAGRKKRALVIEDSLVVRKSLARALDKLGYEVTQAENGLEGLKRLKEKLFDLTLCDFLMPVMDGMDCVKQYRDWEKEHRPWFSAWIVGISAHANANDGGQGITAGMNDFKPKPVSIKDLTAIQASEPVVERSHTLDVLEASISSTKILSIESDGHVAVCLDQDTPDGRKRPETEMELLAADVDFSVAGHGAKRMRLSSDADQTKSLNKPANPVCLMATDKPSRRTNQVLLKLEHDGWKVVVVNDGNEAFRLLKMRNWDAVLIDDDLPLLDGAACIESFRDWEEENRVNKQRNTFLVCSEAVPAPTDTSAIVQQPTGFDFVLNRPLVWADLDHLLKRHRREGRAYEIVVRRDR</sequence>
<dbReference type="InterPro" id="IPR003661">
    <property type="entry name" value="HisK_dim/P_dom"/>
</dbReference>
<dbReference type="InterPro" id="IPR003018">
    <property type="entry name" value="GAF"/>
</dbReference>
<feature type="region of interest" description="Disordered" evidence="4">
    <location>
        <begin position="532"/>
        <end position="557"/>
    </location>
</feature>
<dbReference type="Pfam" id="PF01590">
    <property type="entry name" value="GAF"/>
    <property type="match status" value="1"/>
</dbReference>
<dbReference type="Gene3D" id="3.30.565.10">
    <property type="entry name" value="Histidine kinase-like ATPase, C-terminal domain"/>
    <property type="match status" value="1"/>
</dbReference>
<dbReference type="Pfam" id="PF00072">
    <property type="entry name" value="Response_reg"/>
    <property type="match status" value="1"/>
</dbReference>
<feature type="modified residue" description="4-aspartylphosphate" evidence="3">
    <location>
        <position position="704"/>
    </location>
</feature>
<name>A0A7S3P953_9STRA</name>
<dbReference type="InterPro" id="IPR001789">
    <property type="entry name" value="Sig_transdc_resp-reg_receiver"/>
</dbReference>
<keyword evidence="2" id="KW-0418">Kinase</keyword>
<evidence type="ECO:0000313" key="7">
    <source>
        <dbReference type="EMBL" id="CAE0412624.1"/>
    </source>
</evidence>
<organism evidence="7">
    <name type="scientific">Amphora coffeiformis</name>
    <dbReference type="NCBI Taxonomy" id="265554"/>
    <lineage>
        <taxon>Eukaryota</taxon>
        <taxon>Sar</taxon>
        <taxon>Stramenopiles</taxon>
        <taxon>Ochrophyta</taxon>
        <taxon>Bacillariophyta</taxon>
        <taxon>Bacillariophyceae</taxon>
        <taxon>Bacillariophycidae</taxon>
        <taxon>Thalassiophysales</taxon>
        <taxon>Catenulaceae</taxon>
        <taxon>Amphora</taxon>
    </lineage>
</organism>
<feature type="compositionally biased region" description="Basic residues" evidence="4">
    <location>
        <begin position="499"/>
        <end position="509"/>
    </location>
</feature>
<reference evidence="7" key="1">
    <citation type="submission" date="2021-01" db="EMBL/GenBank/DDBJ databases">
        <authorList>
            <person name="Corre E."/>
            <person name="Pelletier E."/>
            <person name="Niang G."/>
            <person name="Scheremetjew M."/>
            <person name="Finn R."/>
            <person name="Kale V."/>
            <person name="Holt S."/>
            <person name="Cochrane G."/>
            <person name="Meng A."/>
            <person name="Brown T."/>
            <person name="Cohen L."/>
        </authorList>
    </citation>
    <scope>NUCLEOTIDE SEQUENCE</scope>
    <source>
        <strain evidence="7">CCMP127</strain>
    </source>
</reference>
<evidence type="ECO:0000259" key="5">
    <source>
        <dbReference type="PROSITE" id="PS50109"/>
    </source>
</evidence>
<dbReference type="Gene3D" id="3.30.450.40">
    <property type="match status" value="1"/>
</dbReference>
<dbReference type="PROSITE" id="PS50109">
    <property type="entry name" value="HIS_KIN"/>
    <property type="match status" value="1"/>
</dbReference>
<feature type="domain" description="Response regulatory" evidence="6">
    <location>
        <begin position="860"/>
        <end position="986"/>
    </location>
</feature>
<dbReference type="SUPFAM" id="SSF55781">
    <property type="entry name" value="GAF domain-like"/>
    <property type="match status" value="1"/>
</dbReference>
<dbReference type="SMART" id="SM00448">
    <property type="entry name" value="REC"/>
    <property type="match status" value="1"/>
</dbReference>
<feature type="compositionally biased region" description="Low complexity" evidence="4">
    <location>
        <begin position="536"/>
        <end position="556"/>
    </location>
</feature>
<feature type="compositionally biased region" description="Pro residues" evidence="4">
    <location>
        <begin position="603"/>
        <end position="614"/>
    </location>
</feature>
<dbReference type="Gene3D" id="3.40.50.2300">
    <property type="match status" value="2"/>
</dbReference>
<dbReference type="InterPro" id="IPR029016">
    <property type="entry name" value="GAF-like_dom_sf"/>
</dbReference>
<gene>
    <name evidence="7" type="ORF">ACOF00016_LOCUS9885</name>
</gene>